<dbReference type="Gene3D" id="1.20.1640.10">
    <property type="entry name" value="Multidrug efflux transporter AcrB transmembrane domain"/>
    <property type="match status" value="2"/>
</dbReference>
<feature type="transmembrane region" description="Helical" evidence="6">
    <location>
        <begin position="654"/>
        <end position="687"/>
    </location>
</feature>
<feature type="transmembrane region" description="Helical" evidence="6">
    <location>
        <begin position="577"/>
        <end position="599"/>
    </location>
</feature>
<dbReference type="EMBL" id="CP126980">
    <property type="protein sequence ID" value="WIM97011.1"/>
    <property type="molecule type" value="Genomic_DNA"/>
</dbReference>
<dbReference type="RefSeq" id="WP_284918348.1">
    <property type="nucleotide sequence ID" value="NZ_CP126980.1"/>
</dbReference>
<evidence type="ECO:0000259" key="7">
    <source>
        <dbReference type="PROSITE" id="PS50156"/>
    </source>
</evidence>
<feature type="transmembrane region" description="Helical" evidence="6">
    <location>
        <begin position="303"/>
        <end position="324"/>
    </location>
</feature>
<gene>
    <name evidence="8" type="ORF">ACTOB_000499</name>
</gene>
<name>A0ABY8WGK0_9ACTN</name>
<keyword evidence="9" id="KW-1185">Reference proteome</keyword>
<evidence type="ECO:0000256" key="5">
    <source>
        <dbReference type="ARBA" id="ARBA00023136"/>
    </source>
</evidence>
<evidence type="ECO:0000313" key="8">
    <source>
        <dbReference type="EMBL" id="WIM97011.1"/>
    </source>
</evidence>
<evidence type="ECO:0000256" key="3">
    <source>
        <dbReference type="ARBA" id="ARBA00022692"/>
    </source>
</evidence>
<keyword evidence="3 6" id="KW-0812">Transmembrane</keyword>
<evidence type="ECO:0000256" key="6">
    <source>
        <dbReference type="SAM" id="Phobius"/>
    </source>
</evidence>
<evidence type="ECO:0000256" key="1">
    <source>
        <dbReference type="ARBA" id="ARBA00004651"/>
    </source>
</evidence>
<keyword evidence="4 6" id="KW-1133">Transmembrane helix</keyword>
<feature type="transmembrane region" description="Helical" evidence="6">
    <location>
        <begin position="20"/>
        <end position="38"/>
    </location>
</feature>
<evidence type="ECO:0000313" key="9">
    <source>
        <dbReference type="Proteomes" id="UP001240150"/>
    </source>
</evidence>
<dbReference type="Pfam" id="PF03176">
    <property type="entry name" value="MMPL"/>
    <property type="match status" value="2"/>
</dbReference>
<proteinExistence type="predicted"/>
<dbReference type="PANTHER" id="PTHR33406">
    <property type="entry name" value="MEMBRANE PROTEIN MJ1562-RELATED"/>
    <property type="match status" value="1"/>
</dbReference>
<dbReference type="InterPro" id="IPR000731">
    <property type="entry name" value="SSD"/>
</dbReference>
<feature type="transmembrane region" description="Helical" evidence="6">
    <location>
        <begin position="176"/>
        <end position="206"/>
    </location>
</feature>
<feature type="transmembrane region" description="Helical" evidence="6">
    <location>
        <begin position="544"/>
        <end position="565"/>
    </location>
</feature>
<feature type="transmembrane region" description="Helical" evidence="6">
    <location>
        <begin position="620"/>
        <end position="642"/>
    </location>
</feature>
<sequence length="851" mass="88662">MSSALHRLAVSVVRHRGRTLIAWLLALLVLAGGGLLVARGTDDAFTIPGSESQRALDTLNRVFPEVSGSSAQLVITGVDPATVQPAITDAVRDAERVDQVITVISPFDKRFKGNRTGHAAIVTVHFDVAFMDVKPETKAAIDEIGAELHRRTGKEVLVGGDAYADRVPKPSPVEGLGLVVAMMVLLITFGSMVAAGLPLLTAILGVGLSVGLLYGATRVVTVPSTAVTLATMLGLAVGIDYALFILSRHRDQLRAGLPVADSIARATATAGSAVVFAGLTVVIALVGLVVADIPFLTTMGLCAAMAVAIAVLIAVTLMPALLALAGDRLRPKARKKPRQRRIGIYARWVTAVTRRPVITIVTLLIGLGVLALPAAELRLALPDGASEVPGSAARRTYDAITAEFGPGHNGPLLVTADIIASHDPVGLMNRLGAEIAKVPGVALVPIATPNPRAEIGIVQVVPASAPDSPDTAELVARLRALEPHFLAEYGVHTAVTGITAVGVDVSARLGGALVPFGILVVGLSLVLLTMVFRSIAVPIKATVGYLLSVGAAFGVTALVFQRGWLAGPLNVAHTGSVISFLPIILMGVLFGLAMDYEVFLVSRIREEYVHTGDARHAIDAGFRASAPVVVAAAAIMFAVFAAFVPEGAATVKPIALSLAVGVFVDAFLVRMTLVPAVLALLGARAWWLPARLDRMLPSFDVEGEGVTRELALADWPEPGSTDVITTDQVRIGPGELVNVVGDPRSTSAFLLTVGGRVTEVPGRMKTLGRVLPQRAAEVRDEVVLIRRPEAAAILAAAAEAPPLLLIEGFDRVPDRAAVLAGLRDAADRGSTVLVTGIDHDPAIPTSFKVSA</sequence>
<comment type="subcellular location">
    <subcellularLocation>
        <location evidence="1">Cell membrane</location>
        <topology evidence="1">Multi-pass membrane protein</topology>
    </subcellularLocation>
</comment>
<evidence type="ECO:0000256" key="4">
    <source>
        <dbReference type="ARBA" id="ARBA00022989"/>
    </source>
</evidence>
<dbReference type="InterPro" id="IPR004869">
    <property type="entry name" value="MMPL_dom"/>
</dbReference>
<reference evidence="8 9" key="1">
    <citation type="submission" date="2023-06" db="EMBL/GenBank/DDBJ databases">
        <authorList>
            <person name="Yushchuk O."/>
            <person name="Binda E."/>
            <person name="Ruckert-Reed C."/>
            <person name="Fedorenko V."/>
            <person name="Kalinowski J."/>
            <person name="Marinelli F."/>
        </authorList>
    </citation>
    <scope>NUCLEOTIDE SEQUENCE [LARGE SCALE GENOMIC DNA]</scope>
    <source>
        <strain evidence="8 9">NRRL 3884</strain>
    </source>
</reference>
<dbReference type="PROSITE" id="PS50156">
    <property type="entry name" value="SSD"/>
    <property type="match status" value="1"/>
</dbReference>
<feature type="transmembrane region" description="Helical" evidence="6">
    <location>
        <begin position="226"/>
        <end position="246"/>
    </location>
</feature>
<dbReference type="InterPro" id="IPR050545">
    <property type="entry name" value="Mycobact_MmpL"/>
</dbReference>
<organism evidence="8 9">
    <name type="scientific">Actinoplanes oblitus</name>
    <dbReference type="NCBI Taxonomy" id="3040509"/>
    <lineage>
        <taxon>Bacteria</taxon>
        <taxon>Bacillati</taxon>
        <taxon>Actinomycetota</taxon>
        <taxon>Actinomycetes</taxon>
        <taxon>Micromonosporales</taxon>
        <taxon>Micromonosporaceae</taxon>
        <taxon>Actinoplanes</taxon>
    </lineage>
</organism>
<feature type="transmembrane region" description="Helical" evidence="6">
    <location>
        <begin position="267"/>
        <end position="291"/>
    </location>
</feature>
<feature type="domain" description="SSD" evidence="7">
    <location>
        <begin position="199"/>
        <end position="324"/>
    </location>
</feature>
<accession>A0ABY8WGK0</accession>
<feature type="transmembrane region" description="Helical" evidence="6">
    <location>
        <begin position="345"/>
        <end position="372"/>
    </location>
</feature>
<dbReference type="PANTHER" id="PTHR33406:SF13">
    <property type="entry name" value="MEMBRANE PROTEIN YDFJ"/>
    <property type="match status" value="1"/>
</dbReference>
<feature type="transmembrane region" description="Helical" evidence="6">
    <location>
        <begin position="512"/>
        <end position="532"/>
    </location>
</feature>
<dbReference type="SUPFAM" id="SSF82866">
    <property type="entry name" value="Multidrug efflux transporter AcrB transmembrane domain"/>
    <property type="match status" value="2"/>
</dbReference>
<protein>
    <submittedName>
        <fullName evidence="8">MMPL family transporter</fullName>
    </submittedName>
</protein>
<keyword evidence="2" id="KW-1003">Cell membrane</keyword>
<dbReference type="Proteomes" id="UP001240150">
    <property type="component" value="Chromosome"/>
</dbReference>
<evidence type="ECO:0000256" key="2">
    <source>
        <dbReference type="ARBA" id="ARBA00022475"/>
    </source>
</evidence>
<keyword evidence="5 6" id="KW-0472">Membrane</keyword>